<dbReference type="RefSeq" id="WP_049662736.1">
    <property type="nucleotide sequence ID" value="NZ_LFXJ01000002.1"/>
</dbReference>
<dbReference type="Pfam" id="PF00126">
    <property type="entry name" value="HTH_1"/>
    <property type="match status" value="1"/>
</dbReference>
<evidence type="ECO:0000256" key="1">
    <source>
        <dbReference type="ARBA" id="ARBA00009437"/>
    </source>
</evidence>
<comment type="caution">
    <text evidence="6">The sequence shown here is derived from an EMBL/GenBank/DDBJ whole genome shotgun (WGS) entry which is preliminary data.</text>
</comment>
<dbReference type="InterPro" id="IPR005119">
    <property type="entry name" value="LysR_subst-bd"/>
</dbReference>
<dbReference type="PANTHER" id="PTHR30126">
    <property type="entry name" value="HTH-TYPE TRANSCRIPTIONAL REGULATOR"/>
    <property type="match status" value="1"/>
</dbReference>
<evidence type="ECO:0000256" key="4">
    <source>
        <dbReference type="ARBA" id="ARBA00023163"/>
    </source>
</evidence>
<dbReference type="SUPFAM" id="SSF46785">
    <property type="entry name" value="Winged helix' DNA-binding domain"/>
    <property type="match status" value="1"/>
</dbReference>
<gene>
    <name evidence="6" type="ORF">ACZ11_00665</name>
</gene>
<dbReference type="GeneID" id="96596831"/>
<dbReference type="Pfam" id="PF03466">
    <property type="entry name" value="LysR_substrate"/>
    <property type="match status" value="1"/>
</dbReference>
<evidence type="ECO:0000259" key="5">
    <source>
        <dbReference type="PROSITE" id="PS50931"/>
    </source>
</evidence>
<organism evidence="6 7">
    <name type="scientific">Lysinibacillus xylanilyticus</name>
    <dbReference type="NCBI Taxonomy" id="582475"/>
    <lineage>
        <taxon>Bacteria</taxon>
        <taxon>Bacillati</taxon>
        <taxon>Bacillota</taxon>
        <taxon>Bacilli</taxon>
        <taxon>Bacillales</taxon>
        <taxon>Bacillaceae</taxon>
        <taxon>Lysinibacillus</taxon>
    </lineage>
</organism>
<dbReference type="PROSITE" id="PS50931">
    <property type="entry name" value="HTH_LYSR"/>
    <property type="match status" value="1"/>
</dbReference>
<dbReference type="Gene3D" id="1.10.10.10">
    <property type="entry name" value="Winged helix-like DNA-binding domain superfamily/Winged helix DNA-binding domain"/>
    <property type="match status" value="1"/>
</dbReference>
<dbReference type="Gene3D" id="3.40.190.290">
    <property type="match status" value="1"/>
</dbReference>
<evidence type="ECO:0000313" key="7">
    <source>
        <dbReference type="Proteomes" id="UP000037326"/>
    </source>
</evidence>
<dbReference type="InterPro" id="IPR036388">
    <property type="entry name" value="WH-like_DNA-bd_sf"/>
</dbReference>
<comment type="similarity">
    <text evidence="1">Belongs to the LysR transcriptional regulatory family.</text>
</comment>
<dbReference type="InterPro" id="IPR000847">
    <property type="entry name" value="LysR_HTH_N"/>
</dbReference>
<dbReference type="GO" id="GO:0003700">
    <property type="term" value="F:DNA-binding transcription factor activity"/>
    <property type="evidence" value="ECO:0007669"/>
    <property type="project" value="InterPro"/>
</dbReference>
<name>A0A0K9FGJ2_9BACI</name>
<dbReference type="Proteomes" id="UP000037326">
    <property type="component" value="Unassembled WGS sequence"/>
</dbReference>
<evidence type="ECO:0000256" key="3">
    <source>
        <dbReference type="ARBA" id="ARBA00023125"/>
    </source>
</evidence>
<dbReference type="OrthoDB" id="9778774at2"/>
<evidence type="ECO:0000256" key="2">
    <source>
        <dbReference type="ARBA" id="ARBA00023015"/>
    </source>
</evidence>
<keyword evidence="2" id="KW-0805">Transcription regulation</keyword>
<proteinExistence type="inferred from homology"/>
<evidence type="ECO:0000313" key="6">
    <source>
        <dbReference type="EMBL" id="KMY33634.1"/>
    </source>
</evidence>
<dbReference type="PATRIC" id="fig|582475.4.peg.3684"/>
<dbReference type="PANTHER" id="PTHR30126:SF64">
    <property type="entry name" value="HTH-TYPE TRANSCRIPTIONAL REGULATOR CITR"/>
    <property type="match status" value="1"/>
</dbReference>
<keyword evidence="3" id="KW-0238">DNA-binding</keyword>
<dbReference type="SUPFAM" id="SSF53850">
    <property type="entry name" value="Periplasmic binding protein-like II"/>
    <property type="match status" value="1"/>
</dbReference>
<keyword evidence="4" id="KW-0804">Transcription</keyword>
<dbReference type="FunFam" id="1.10.10.10:FF:000001">
    <property type="entry name" value="LysR family transcriptional regulator"/>
    <property type="match status" value="1"/>
</dbReference>
<accession>A0A0K9FGJ2</accession>
<dbReference type="AlphaFoldDB" id="A0A0K9FGJ2"/>
<dbReference type="CDD" id="cd05466">
    <property type="entry name" value="PBP2_LTTR_substrate"/>
    <property type="match status" value="1"/>
</dbReference>
<dbReference type="GO" id="GO:0000976">
    <property type="term" value="F:transcription cis-regulatory region binding"/>
    <property type="evidence" value="ECO:0007669"/>
    <property type="project" value="TreeGrafter"/>
</dbReference>
<dbReference type="PRINTS" id="PR00039">
    <property type="entry name" value="HTHLYSR"/>
</dbReference>
<sequence length="306" mass="34720">MIGKLDLYRVFSIVAKNNSFSRAAKDLFMTQPAVSQAMMQLEKELGTRLFNRTPKGVTLTTEGSLLYEYTNSALGLLDAGEEKLLEFKNLTTGQLKIGVGDTISRFFLMPYLEAFHTMYPNIKLQMLNGTTSEICNFIKSGEVDIGLCNFPIEDSTLQLTACTEVQDIFVCGEKYKTLASKSVSFEDLLKFPLVFLEKKSNSRKYVEDYLFARGIRIEPEFELGSHDLVLEFARSNLGIACVTKEFSKVYLQRGLLYELTLTDSIPTRSIGMCYLKSVPLSRAALKFVEIIEQKQERKRLHSRIIK</sequence>
<reference evidence="7" key="1">
    <citation type="submission" date="2015-07" db="EMBL/GenBank/DDBJ databases">
        <authorList>
            <consortium name="Consortium for Microbial Forensics and Genomics (microFORGE)"/>
            <person name="Knight B.M."/>
            <person name="Roberts D.P."/>
            <person name="Lin D."/>
            <person name="Hari K."/>
            <person name="Fletcher J."/>
            <person name="Melcher U."/>
            <person name="Blagden T."/>
            <person name="Winegar R.A."/>
        </authorList>
    </citation>
    <scope>NUCLEOTIDE SEQUENCE [LARGE SCALE GENOMIC DNA]</scope>
    <source>
        <strain evidence="7">DSM 23493</strain>
    </source>
</reference>
<dbReference type="EMBL" id="LFXJ01000002">
    <property type="protein sequence ID" value="KMY33634.1"/>
    <property type="molecule type" value="Genomic_DNA"/>
</dbReference>
<protein>
    <submittedName>
        <fullName evidence="6">LysR family transcriptional regulator</fullName>
    </submittedName>
</protein>
<feature type="domain" description="HTH lysR-type" evidence="5">
    <location>
        <begin position="1"/>
        <end position="60"/>
    </location>
</feature>
<dbReference type="InterPro" id="IPR036390">
    <property type="entry name" value="WH_DNA-bd_sf"/>
</dbReference>